<dbReference type="InterPro" id="IPR017946">
    <property type="entry name" value="PLC-like_Pdiesterase_TIM-brl"/>
</dbReference>
<dbReference type="CDD" id="cd08557">
    <property type="entry name" value="PI-PLCc_bacteria_like"/>
    <property type="match status" value="1"/>
</dbReference>
<dbReference type="Proteomes" id="UP000076489">
    <property type="component" value="Unassembled WGS sequence"/>
</dbReference>
<reference evidence="1 2" key="2">
    <citation type="journal article" date="2018" name="Nature">
        <title>Mutant phenotypes for thousands of bacterial genes of unknown function.</title>
        <authorList>
            <person name="Price M.N."/>
            <person name="Wetmore K.M."/>
            <person name="Waters R.J."/>
            <person name="Callaghan M."/>
            <person name="Ray J."/>
            <person name="Liu H."/>
            <person name="Kuehl J.V."/>
            <person name="Melnyk R.A."/>
            <person name="Lamson J.S."/>
            <person name="Suh Y."/>
            <person name="Carlson H.K."/>
            <person name="Esquivel Z."/>
            <person name="Sadeeshkumar H."/>
            <person name="Chakraborty R."/>
            <person name="Zane G.M."/>
            <person name="Rubin B.E."/>
            <person name="Wall J.D."/>
            <person name="Visel A."/>
            <person name="Bristow J."/>
            <person name="Blow M.J."/>
            <person name="Arkin A.P."/>
            <person name="Deutschbauer A.M."/>
        </authorList>
    </citation>
    <scope>NUCLEOTIDE SEQUENCE [LARGE SCALE GENOMIC DNA]</scope>
    <source>
        <strain evidence="1 2">FW300-N1B4</strain>
    </source>
</reference>
<dbReference type="PANTHER" id="PTHR13593">
    <property type="match status" value="1"/>
</dbReference>
<dbReference type="GO" id="GO:0008081">
    <property type="term" value="F:phosphoric diester hydrolase activity"/>
    <property type="evidence" value="ECO:0007669"/>
    <property type="project" value="InterPro"/>
</dbReference>
<reference evidence="2" key="1">
    <citation type="submission" date="2016-03" db="EMBL/GenBank/DDBJ databases">
        <authorList>
            <person name="Ray J."/>
            <person name="Price M."/>
            <person name="Deutschbauer A."/>
        </authorList>
    </citation>
    <scope>NUCLEOTIDE SEQUENCE [LARGE SCALE GENOMIC DNA]</scope>
    <source>
        <strain evidence="2">FW300-N1B4</strain>
    </source>
</reference>
<dbReference type="Gene3D" id="3.20.20.190">
    <property type="entry name" value="Phosphatidylinositol (PI) phosphodiesterase"/>
    <property type="match status" value="1"/>
</dbReference>
<proteinExistence type="predicted"/>
<dbReference type="EMBL" id="LUKJ01000003">
    <property type="protein sequence ID" value="KZN19948.1"/>
    <property type="molecule type" value="Genomic_DNA"/>
</dbReference>
<dbReference type="GO" id="GO:0006629">
    <property type="term" value="P:lipid metabolic process"/>
    <property type="evidence" value="ECO:0007669"/>
    <property type="project" value="InterPro"/>
</dbReference>
<accession>A0A161XDW5</accession>
<organism evidence="1 2">
    <name type="scientific">Pseudomonas fluorescens</name>
    <dbReference type="NCBI Taxonomy" id="294"/>
    <lineage>
        <taxon>Bacteria</taxon>
        <taxon>Pseudomonadati</taxon>
        <taxon>Pseudomonadota</taxon>
        <taxon>Gammaproteobacteria</taxon>
        <taxon>Pseudomonadales</taxon>
        <taxon>Pseudomonadaceae</taxon>
        <taxon>Pseudomonas</taxon>
    </lineage>
</organism>
<comment type="caution">
    <text evidence="1">The sequence shown here is derived from an EMBL/GenBank/DDBJ whole genome shotgun (WGS) entry which is preliminary data.</text>
</comment>
<dbReference type="PANTHER" id="PTHR13593:SF113">
    <property type="entry name" value="SI:DKEY-266F7.9"/>
    <property type="match status" value="1"/>
</dbReference>
<dbReference type="AlphaFoldDB" id="A0A161XDW5"/>
<evidence type="ECO:0000313" key="2">
    <source>
        <dbReference type="Proteomes" id="UP000076489"/>
    </source>
</evidence>
<gene>
    <name evidence="1" type="ORF">A1D17_28795</name>
</gene>
<dbReference type="InterPro" id="IPR051057">
    <property type="entry name" value="PI-PLC_domain"/>
</dbReference>
<sequence length="291" mass="32949">MNNDTLDSYALNNWMTATKALDTLSLCELTLPGAHNAGCDWKASYALIPGAHWLACQHDSFYAQLNNGARALDIRLDFIFGEPGLGKFRVQHNGYRSSRTLGSLVTDVDLFLRENPDEFIILDFHELNGSSQHPFDYHFFNAMMLRFLGERMIPSNNLHLSLGQLRKLSNVQRVLVAAEGYWELDRTWFCKKIEHKWAGISTTSVAELEKHIIEVVKSPPGTWAPWSLSATSYSALGGPVNIKGHLNWWFDLAKRDWATQCNIINVDFIEDSKIVSYCRAASLIKANNKIK</sequence>
<evidence type="ECO:0000313" key="1">
    <source>
        <dbReference type="EMBL" id="KZN19948.1"/>
    </source>
</evidence>
<dbReference type="RefSeq" id="WP_063343636.1">
    <property type="nucleotide sequence ID" value="NZ_LUKJ01000003.1"/>
</dbReference>
<dbReference type="OrthoDB" id="7021323at2"/>
<protein>
    <submittedName>
        <fullName evidence="1">Phospholipase</fullName>
    </submittedName>
</protein>
<name>A0A161XDW5_PSEFL</name>
<dbReference type="SUPFAM" id="SSF51695">
    <property type="entry name" value="PLC-like phosphodiesterases"/>
    <property type="match status" value="1"/>
</dbReference>